<evidence type="ECO:0000313" key="3">
    <source>
        <dbReference type="EMBL" id="CAR54922.1"/>
    </source>
</evidence>
<dbReference type="EMBL" id="AM747721">
    <property type="protein sequence ID" value="CAR54922.1"/>
    <property type="molecule type" value="Genomic_DNA"/>
</dbReference>
<dbReference type="Proteomes" id="UP000001035">
    <property type="component" value="Chromosome 2"/>
</dbReference>
<evidence type="ECO:0000256" key="1">
    <source>
        <dbReference type="SAM" id="MobiDB-lite"/>
    </source>
</evidence>
<organism evidence="3 4">
    <name type="scientific">Burkholderia cenocepacia (strain ATCC BAA-245 / DSM 16553 / LMG 16656 / NCTC 13227 / J2315 / CF5610)</name>
    <name type="common">Burkholderia cepacia (strain J2315)</name>
    <dbReference type="NCBI Taxonomy" id="216591"/>
    <lineage>
        <taxon>Bacteria</taxon>
        <taxon>Pseudomonadati</taxon>
        <taxon>Pseudomonadota</taxon>
        <taxon>Betaproteobacteria</taxon>
        <taxon>Burkholderiales</taxon>
        <taxon>Burkholderiaceae</taxon>
        <taxon>Burkholderia</taxon>
        <taxon>Burkholderia cepacia complex</taxon>
    </lineage>
</organism>
<dbReference type="HOGENOM" id="CLU_087548_0_0_4"/>
<feature type="domain" description="Phage head morphogenesis" evidence="2">
    <location>
        <begin position="131"/>
        <end position="241"/>
    </location>
</feature>
<gene>
    <name evidence="3" type="ORF">BCAM1065</name>
</gene>
<dbReference type="InterPro" id="IPR006528">
    <property type="entry name" value="Phage_head_morphogenesis_dom"/>
</dbReference>
<dbReference type="AlphaFoldDB" id="B4EG45"/>
<protein>
    <submittedName>
        <fullName evidence="3">Phage head protein</fullName>
    </submittedName>
</protein>
<name>B4EG45_BURCJ</name>
<dbReference type="Pfam" id="PF04233">
    <property type="entry name" value="Phage_Mu_F"/>
    <property type="match status" value="1"/>
</dbReference>
<accession>B4EG45</accession>
<dbReference type="KEGG" id="bcj:BCAM1065"/>
<evidence type="ECO:0000259" key="2">
    <source>
        <dbReference type="Pfam" id="PF04233"/>
    </source>
</evidence>
<dbReference type="eggNOG" id="COG2369">
    <property type="taxonomic scope" value="Bacteria"/>
</dbReference>
<feature type="region of interest" description="Disordered" evidence="1">
    <location>
        <begin position="1"/>
        <end position="22"/>
    </location>
</feature>
<sequence>MTRTTDRKRRQNPVRLSGPERRYGTQLRKIAQQVGALVDGFPPGDPAAAPTIEQLLRRYAEALTPWAEATAARMLEDLNRRDEQAWMQNAQEMSRALRDELRRAPTGETMRALMAEQVTLIKSIPLDAAERVHRLTIEALEDGTRAAEISKMIQASGSVAKSRADLIARTEVGRTAANLTEARALRIGSPGYFWRTADDSDVREDHQILEGRFITWDNPPVADRRTGRRAHAGCIYGCRCWAEVVLPKD</sequence>
<proteinExistence type="predicted"/>
<evidence type="ECO:0000313" key="4">
    <source>
        <dbReference type="Proteomes" id="UP000001035"/>
    </source>
</evidence>
<dbReference type="NCBIfam" id="TIGR01641">
    <property type="entry name" value="phageSPP1_gp7"/>
    <property type="match status" value="1"/>
</dbReference>
<reference evidence="3 4" key="1">
    <citation type="journal article" date="2009" name="J. Bacteriol.">
        <title>The genome of Burkholderia cenocepacia J2315, an epidemic pathogen of cystic fibrosis patients.</title>
        <authorList>
            <person name="Holden M.T."/>
            <person name="Seth-Smith H.M."/>
            <person name="Crossman L.C."/>
            <person name="Sebaihia M."/>
            <person name="Bentley S.D."/>
            <person name="Cerdeno-Tarraga A.M."/>
            <person name="Thomson N.R."/>
            <person name="Bason N."/>
            <person name="Quail M.A."/>
            <person name="Sharp S."/>
            <person name="Cherevach I."/>
            <person name="Churcher C."/>
            <person name="Goodhead I."/>
            <person name="Hauser H."/>
            <person name="Holroyd N."/>
            <person name="Mungall K."/>
            <person name="Scott P."/>
            <person name="Walker D."/>
            <person name="White B."/>
            <person name="Rose H."/>
            <person name="Iversen P."/>
            <person name="Mil-Homens D."/>
            <person name="Rocha E.P."/>
            <person name="Fialho A.M."/>
            <person name="Baldwin A."/>
            <person name="Dowson C."/>
            <person name="Barrell B.G."/>
            <person name="Govan J.R."/>
            <person name="Vandamme P."/>
            <person name="Hart C.A."/>
            <person name="Mahenthiralingam E."/>
            <person name="Parkhill J."/>
        </authorList>
    </citation>
    <scope>NUCLEOTIDE SEQUENCE [LARGE SCALE GENOMIC DNA]</scope>
    <source>
        <strain evidence="4">ATCC BAA-245 / DSM 16553 / LMG 16656 / NCTC 13227 / J2315 / CF5610</strain>
    </source>
</reference>
<keyword evidence="4" id="KW-1185">Reference proteome</keyword>
<feature type="compositionally biased region" description="Basic residues" evidence="1">
    <location>
        <begin position="1"/>
        <end position="12"/>
    </location>
</feature>